<dbReference type="Pfam" id="PF13432">
    <property type="entry name" value="TPR_16"/>
    <property type="match status" value="1"/>
</dbReference>
<reference evidence="2" key="2">
    <citation type="journal article" date="2020" name="Microorganisms">
        <title>Osmotic Adaptation and Compatible Solute Biosynthesis of Phototrophic Bacteria as Revealed from Genome Analyses.</title>
        <authorList>
            <person name="Imhoff J.F."/>
            <person name="Rahn T."/>
            <person name="Kunzel S."/>
            <person name="Keller A."/>
            <person name="Neulinger S.C."/>
        </authorList>
    </citation>
    <scope>NUCLEOTIDE SEQUENCE</scope>
    <source>
        <strain evidence="2">DSM 9154</strain>
    </source>
</reference>
<dbReference type="GO" id="GO:0042802">
    <property type="term" value="F:identical protein binding"/>
    <property type="evidence" value="ECO:0007669"/>
    <property type="project" value="InterPro"/>
</dbReference>
<dbReference type="InterPro" id="IPR011717">
    <property type="entry name" value="TPR-4"/>
</dbReference>
<evidence type="ECO:0000313" key="2">
    <source>
        <dbReference type="EMBL" id="MBK1698282.1"/>
    </source>
</evidence>
<protein>
    <recommendedName>
        <fullName evidence="4">Tetratricopeptide repeat protein</fullName>
    </recommendedName>
</protein>
<dbReference type="Pfam" id="PF14559">
    <property type="entry name" value="TPR_19"/>
    <property type="match status" value="1"/>
</dbReference>
<organism evidence="2 3">
    <name type="scientific">Rhodovibrio salinarum</name>
    <dbReference type="NCBI Taxonomy" id="1087"/>
    <lineage>
        <taxon>Bacteria</taxon>
        <taxon>Pseudomonadati</taxon>
        <taxon>Pseudomonadota</taxon>
        <taxon>Alphaproteobacteria</taxon>
        <taxon>Rhodospirillales</taxon>
        <taxon>Rhodovibrionaceae</taxon>
        <taxon>Rhodovibrio</taxon>
    </lineage>
</organism>
<dbReference type="Gene3D" id="1.25.40.10">
    <property type="entry name" value="Tetratricopeptide repeat domain"/>
    <property type="match status" value="4"/>
</dbReference>
<dbReference type="Pfam" id="PF07721">
    <property type="entry name" value="TPR_4"/>
    <property type="match status" value="1"/>
</dbReference>
<proteinExistence type="predicted"/>
<dbReference type="PROSITE" id="PS50293">
    <property type="entry name" value="TPR_REGION"/>
    <property type="match status" value="1"/>
</dbReference>
<name>A0A934QKB4_9PROT</name>
<evidence type="ECO:0000313" key="3">
    <source>
        <dbReference type="Proteomes" id="UP000778970"/>
    </source>
</evidence>
<dbReference type="PROSITE" id="PS50005">
    <property type="entry name" value="TPR"/>
    <property type="match status" value="4"/>
</dbReference>
<dbReference type="PANTHER" id="PTHR12558:SF13">
    <property type="entry name" value="CELL DIVISION CYCLE PROTEIN 27 HOMOLOG"/>
    <property type="match status" value="1"/>
</dbReference>
<evidence type="ECO:0008006" key="4">
    <source>
        <dbReference type="Google" id="ProtNLM"/>
    </source>
</evidence>
<gene>
    <name evidence="2" type="ORF">CKO21_13620</name>
</gene>
<sequence>MVWRACHPPRLCTTRPRRSVTNAARVTVTQPAGLAQEIDVLTQSSAKRTGRLAAVSLTALLTASCASQAQRPITEAGNGQPFATAQPVGEAAAAENGTAYGSYLAGLYANGQRDLGAAADFMSQALDADPDNPRLLHNTFMLMAGEGNMDRARALAERLLASNPSHGPARVLVTVEALRAGNYENAEELLRKLPAQGLAALVRPMLSAWAQVGRGNTQAALDRLKALEPIEGFGALRQAHIALINDLAGDTEAAARAFDAIGTERAAQSLRLAWLLGNFHARNGDLDAARALYQAYMARNPDSAVMEIALDRLNAGETPAPLIANAREGAAEALFNLSGLLNQEGASDLALVYDRMALRLRPDFPIGHILLGEVLSAQNRLEAAVEVYRQVPTDSPYHYIAQLRVADGLNALGRKDQAIDILEAQAEAHPERFEPLYRLGNLYRADEEFAQADKAYARALDRIPTLESRHWTVLYFRGIALERTDQWAAAERHFKQALELQPEQPYVMNYLAYSWVEQQQNLDRAQEMLRRAVELRPEDGYIVDSLGWVYYRLGKYDQAVDRLERAVELRPADPTINDHLGDAYWKVGRKQEARFQWQRALTLEPDAEQVPTIEAKLENGLKAGDNG</sequence>
<dbReference type="Proteomes" id="UP000778970">
    <property type="component" value="Unassembled WGS sequence"/>
</dbReference>
<dbReference type="Pfam" id="PF13424">
    <property type="entry name" value="TPR_12"/>
    <property type="match status" value="1"/>
</dbReference>
<dbReference type="AlphaFoldDB" id="A0A934QKB4"/>
<dbReference type="InterPro" id="IPR011990">
    <property type="entry name" value="TPR-like_helical_dom_sf"/>
</dbReference>
<dbReference type="Pfam" id="PF13414">
    <property type="entry name" value="TPR_11"/>
    <property type="match status" value="1"/>
</dbReference>
<dbReference type="SMART" id="SM00028">
    <property type="entry name" value="TPR"/>
    <property type="match status" value="10"/>
</dbReference>
<dbReference type="PANTHER" id="PTHR12558">
    <property type="entry name" value="CELL DIVISION CYCLE 16,23,27"/>
    <property type="match status" value="1"/>
</dbReference>
<comment type="caution">
    <text evidence="2">The sequence shown here is derived from an EMBL/GenBank/DDBJ whole genome shotgun (WGS) entry which is preliminary data.</text>
</comment>
<keyword evidence="3" id="KW-1185">Reference proteome</keyword>
<reference evidence="2" key="1">
    <citation type="submission" date="2017-08" db="EMBL/GenBank/DDBJ databases">
        <authorList>
            <person name="Imhoff J.F."/>
            <person name="Rahn T."/>
            <person name="Kuenzel S."/>
            <person name="Neulinger S.C."/>
        </authorList>
    </citation>
    <scope>NUCLEOTIDE SEQUENCE</scope>
    <source>
        <strain evidence="2">DSM 9154</strain>
    </source>
</reference>
<feature type="repeat" description="TPR" evidence="1">
    <location>
        <begin position="540"/>
        <end position="573"/>
    </location>
</feature>
<feature type="repeat" description="TPR" evidence="1">
    <location>
        <begin position="574"/>
        <end position="607"/>
    </location>
</feature>
<dbReference type="SUPFAM" id="SSF48452">
    <property type="entry name" value="TPR-like"/>
    <property type="match status" value="2"/>
</dbReference>
<feature type="repeat" description="TPR" evidence="1">
    <location>
        <begin position="433"/>
        <end position="466"/>
    </location>
</feature>
<dbReference type="EMBL" id="NRRE01000027">
    <property type="protein sequence ID" value="MBK1698282.1"/>
    <property type="molecule type" value="Genomic_DNA"/>
</dbReference>
<evidence type="ECO:0000256" key="1">
    <source>
        <dbReference type="PROSITE-ProRule" id="PRU00339"/>
    </source>
</evidence>
<keyword evidence="1" id="KW-0802">TPR repeat</keyword>
<accession>A0A934QKB4</accession>
<dbReference type="InterPro" id="IPR019734">
    <property type="entry name" value="TPR_rpt"/>
</dbReference>
<feature type="repeat" description="TPR" evidence="1">
    <location>
        <begin position="471"/>
        <end position="504"/>
    </location>
</feature>